<gene>
    <name evidence="2" type="ORF">AB0A88_38130</name>
</gene>
<evidence type="ECO:0000313" key="2">
    <source>
        <dbReference type="EMBL" id="MEU7075899.1"/>
    </source>
</evidence>
<sequence length="323" mass="34580">MIYRNFIAPSRDFTQLTNALIRHPRLDSHATRLLTWQLSLPAHARETLSDTAKRARIGATSFITAKRQLKAEGYVHERRVQLAGGLWATQQLVSSTPLRPEEAAKVFARMPAHTGIERVCPQVAPSACPPAVGRPTSPSTDRHPEKTPEGKTSNPPPEAEAEAEADPEPDPAPSPEPDPASEPQPEPDPQLAEARALVGALPLLSPALRHIPPGMRDELTLLASRWLAAGHTSAGGHEHIRRGLPGAGTPVHRPGGLVRYLLRDVPPLAPPPAPHGPPRLSARLEGAVECSGRHVQPMLFRPVADEVLCPDCAAPGPVPPQGS</sequence>
<evidence type="ECO:0000313" key="3">
    <source>
        <dbReference type="Proteomes" id="UP001551329"/>
    </source>
</evidence>
<keyword evidence="3" id="KW-1185">Reference proteome</keyword>
<protein>
    <submittedName>
        <fullName evidence="2">Uncharacterized protein</fullName>
    </submittedName>
</protein>
<proteinExistence type="predicted"/>
<dbReference type="Proteomes" id="UP001551329">
    <property type="component" value="Unassembled WGS sequence"/>
</dbReference>
<name>A0ABV3CM95_9ACTN</name>
<accession>A0ABV3CM95</accession>
<feature type="compositionally biased region" description="Basic and acidic residues" evidence="1">
    <location>
        <begin position="140"/>
        <end position="149"/>
    </location>
</feature>
<evidence type="ECO:0000256" key="1">
    <source>
        <dbReference type="SAM" id="MobiDB-lite"/>
    </source>
</evidence>
<comment type="caution">
    <text evidence="2">The sequence shown here is derived from an EMBL/GenBank/DDBJ whole genome shotgun (WGS) entry which is preliminary data.</text>
</comment>
<feature type="compositionally biased region" description="Pro residues" evidence="1">
    <location>
        <begin position="170"/>
        <end position="188"/>
    </location>
</feature>
<organism evidence="2 3">
    <name type="scientific">Streptomyces narbonensis</name>
    <dbReference type="NCBI Taxonomy" id="67333"/>
    <lineage>
        <taxon>Bacteria</taxon>
        <taxon>Bacillati</taxon>
        <taxon>Actinomycetota</taxon>
        <taxon>Actinomycetes</taxon>
        <taxon>Kitasatosporales</taxon>
        <taxon>Streptomycetaceae</taxon>
        <taxon>Streptomyces</taxon>
    </lineage>
</organism>
<dbReference type="RefSeq" id="WP_358478352.1">
    <property type="nucleotide sequence ID" value="NZ_JBEZAE010000050.1"/>
</dbReference>
<feature type="region of interest" description="Disordered" evidence="1">
    <location>
        <begin position="123"/>
        <end position="191"/>
    </location>
</feature>
<feature type="compositionally biased region" description="Acidic residues" evidence="1">
    <location>
        <begin position="159"/>
        <end position="169"/>
    </location>
</feature>
<dbReference type="EMBL" id="JBEZAE010000050">
    <property type="protein sequence ID" value="MEU7075899.1"/>
    <property type="molecule type" value="Genomic_DNA"/>
</dbReference>
<reference evidence="2 3" key="1">
    <citation type="submission" date="2024-06" db="EMBL/GenBank/DDBJ databases">
        <title>The Natural Products Discovery Center: Release of the First 8490 Sequenced Strains for Exploring Actinobacteria Biosynthetic Diversity.</title>
        <authorList>
            <person name="Kalkreuter E."/>
            <person name="Kautsar S.A."/>
            <person name="Yang D."/>
            <person name="Bader C.D."/>
            <person name="Teijaro C.N."/>
            <person name="Fluegel L."/>
            <person name="Davis C.M."/>
            <person name="Simpson J.R."/>
            <person name="Lauterbach L."/>
            <person name="Steele A.D."/>
            <person name="Gui C."/>
            <person name="Meng S."/>
            <person name="Li G."/>
            <person name="Viehrig K."/>
            <person name="Ye F."/>
            <person name="Su P."/>
            <person name="Kiefer A.F."/>
            <person name="Nichols A."/>
            <person name="Cepeda A.J."/>
            <person name="Yan W."/>
            <person name="Fan B."/>
            <person name="Jiang Y."/>
            <person name="Adhikari A."/>
            <person name="Zheng C.-J."/>
            <person name="Schuster L."/>
            <person name="Cowan T.M."/>
            <person name="Smanski M.J."/>
            <person name="Chevrette M.G."/>
            <person name="De Carvalho L.P.S."/>
            <person name="Shen B."/>
        </authorList>
    </citation>
    <scope>NUCLEOTIDE SEQUENCE [LARGE SCALE GENOMIC DNA]</scope>
    <source>
        <strain evidence="2 3">NPDC045974</strain>
    </source>
</reference>